<evidence type="ECO:0000313" key="7">
    <source>
        <dbReference type="Proteomes" id="UP000005387"/>
    </source>
</evidence>
<dbReference type="GO" id="GO:0006631">
    <property type="term" value="P:fatty acid metabolic process"/>
    <property type="evidence" value="ECO:0007669"/>
    <property type="project" value="TreeGrafter"/>
</dbReference>
<dbReference type="EMBL" id="AEDD01000003">
    <property type="protein sequence ID" value="EFM11607.1"/>
    <property type="molecule type" value="Genomic_DNA"/>
</dbReference>
<dbReference type="eggNOG" id="COG0318">
    <property type="taxonomic scope" value="Bacteria"/>
</dbReference>
<dbReference type="STRING" id="717606.PaecuDRAFT_1213"/>
<dbReference type="Gene3D" id="3.40.50.12780">
    <property type="entry name" value="N-terminal domain of ligase-like"/>
    <property type="match status" value="1"/>
</dbReference>
<dbReference type="GO" id="GO:0016491">
    <property type="term" value="F:oxidoreductase activity"/>
    <property type="evidence" value="ECO:0007669"/>
    <property type="project" value="InterPro"/>
</dbReference>
<proteinExistence type="inferred from homology"/>
<dbReference type="InterPro" id="IPR045851">
    <property type="entry name" value="AMP-bd_C_sf"/>
</dbReference>
<dbReference type="Gene3D" id="3.30.300.30">
    <property type="match status" value="1"/>
</dbReference>
<dbReference type="OrthoDB" id="9801593at2"/>
<dbReference type="InterPro" id="IPR000415">
    <property type="entry name" value="Nitroreductase-like"/>
</dbReference>
<dbReference type="SUPFAM" id="SSF56801">
    <property type="entry name" value="Acetyl-CoA synthetase-like"/>
    <property type="match status" value="1"/>
</dbReference>
<dbReference type="InterPro" id="IPR000873">
    <property type="entry name" value="AMP-dep_synth/lig_dom"/>
</dbReference>
<feature type="domain" description="AMP-binding enzyme C-terminal" evidence="5">
    <location>
        <begin position="883"/>
        <end position="957"/>
    </location>
</feature>
<evidence type="ECO:0000259" key="3">
    <source>
        <dbReference type="Pfam" id="PF00501"/>
    </source>
</evidence>
<dbReference type="AlphaFoldDB" id="E0I6E1"/>
<keyword evidence="7" id="KW-1185">Reference proteome</keyword>
<dbReference type="SUPFAM" id="SSF55469">
    <property type="entry name" value="FMN-dependent nitroreductase-like"/>
    <property type="match status" value="2"/>
</dbReference>
<dbReference type="Proteomes" id="UP000005387">
    <property type="component" value="Unassembled WGS sequence"/>
</dbReference>
<gene>
    <name evidence="6" type="ORF">PaecuDRAFT_1213</name>
</gene>
<dbReference type="InterPro" id="IPR020051">
    <property type="entry name" value="SagB-type_dehydrogenase"/>
</dbReference>
<dbReference type="PANTHER" id="PTHR43201">
    <property type="entry name" value="ACYL-COA SYNTHETASE"/>
    <property type="match status" value="1"/>
</dbReference>
<feature type="domain" description="Nitroreductase" evidence="4">
    <location>
        <begin position="92"/>
        <end position="228"/>
    </location>
</feature>
<dbReference type="Pfam" id="PF00501">
    <property type="entry name" value="AMP-binding"/>
    <property type="match status" value="1"/>
</dbReference>
<name>E0I6E1_9BACL</name>
<feature type="domain" description="AMP-dependent synthetase/ligase" evidence="3">
    <location>
        <begin position="514"/>
        <end position="835"/>
    </location>
</feature>
<organism evidence="6 7">
    <name type="scientific">Paenibacillus curdlanolyticus YK9</name>
    <dbReference type="NCBI Taxonomy" id="717606"/>
    <lineage>
        <taxon>Bacteria</taxon>
        <taxon>Bacillati</taxon>
        <taxon>Bacillota</taxon>
        <taxon>Bacilli</taxon>
        <taxon>Bacillales</taxon>
        <taxon>Paenibacillaceae</taxon>
        <taxon>Paenibacillus</taxon>
    </lineage>
</organism>
<evidence type="ECO:0000256" key="2">
    <source>
        <dbReference type="ARBA" id="ARBA00022598"/>
    </source>
</evidence>
<dbReference type="CDD" id="cd02142">
    <property type="entry name" value="McbC_SagB-like_oxidoreductase"/>
    <property type="match status" value="1"/>
</dbReference>
<dbReference type="NCBIfam" id="TIGR03605">
    <property type="entry name" value="antibiot_sagB"/>
    <property type="match status" value="1"/>
</dbReference>
<reference evidence="6 7" key="1">
    <citation type="submission" date="2010-07" db="EMBL/GenBank/DDBJ databases">
        <title>The draft genome of Paenibacillus curdlanolyticus YK9.</title>
        <authorList>
            <consortium name="US DOE Joint Genome Institute (JGI-PGF)"/>
            <person name="Lucas S."/>
            <person name="Copeland A."/>
            <person name="Lapidus A."/>
            <person name="Cheng J.-F."/>
            <person name="Bruce D."/>
            <person name="Goodwin L."/>
            <person name="Pitluck S."/>
            <person name="Land M.L."/>
            <person name="Hauser L."/>
            <person name="Chang Y.-J."/>
            <person name="Jeffries C."/>
            <person name="Anderson I.J."/>
            <person name="Johnson E."/>
            <person name="Loganathan U."/>
            <person name="Mulhopadhyay B."/>
            <person name="Kyrpides N."/>
            <person name="Woyke T.J."/>
        </authorList>
    </citation>
    <scope>NUCLEOTIDE SEQUENCE [LARGE SCALE GENOMIC DNA]</scope>
    <source>
        <strain evidence="6 7">YK9</strain>
    </source>
</reference>
<dbReference type="Gene3D" id="3.40.109.10">
    <property type="entry name" value="NADH Oxidase"/>
    <property type="match status" value="2"/>
</dbReference>
<dbReference type="GO" id="GO:0031956">
    <property type="term" value="F:medium-chain fatty acid-CoA ligase activity"/>
    <property type="evidence" value="ECO:0007669"/>
    <property type="project" value="TreeGrafter"/>
</dbReference>
<dbReference type="RefSeq" id="WP_006037228.1">
    <property type="nucleotide sequence ID" value="NZ_AEDD01000003.1"/>
</dbReference>
<evidence type="ECO:0000256" key="1">
    <source>
        <dbReference type="ARBA" id="ARBA00006432"/>
    </source>
</evidence>
<sequence length="973" mass="110246">MINSPAIVDDLLRIFQNYKGYEYIGSRASKSPKPERFKNYNTPYFRLKTSLYNDELENICFTNGTNLLEKILLPSFGMSSVKFYGHQSEILLSYPSAGGCYPMEIYLVSSRLDGVDKGVYYYSIPNHSFYKVNNQDSMYLLNESLLEEHQDADFYFIITAYHWRSCWKYSNRGYRFGMIETGHVLSNFQLVLQSLGLDFSAYTVCKANYLRTLLSIDNFEEPFAVIAVNIPNNEEQEKDRKRTMDTNTKLATATSGQNDQGALAFDWTAILNYQDKVNRSIKKPSDDWVQQYQVPGQWGYKDTINLLYQRRSSARYTNSELSYTDFMSLAQYLQSEQLQIKTYAIVHAVENMQPGVYRIDGAPSLIKAGEFREISTKLCIDQQFVYDSSVLFFFAIDHSAISDSDFYLYQKQLIESGLLSQNLYIKSLEYKMSYSAIGGYYDDDARIFMELPAHMEIIYAGTLGMESDQANPLKRDRYYLNQSTPAEGAVDTLTNETGISQSMIISKLYGSVLENGDRIAIQYDQKAYTYKEMWAHITARGAWLKEQLPLKGPVGLSMKNCAEYLFTYYGLLLEGYLPMLIDHTFTRDEMNSLCDYYHIPAIVSLTANNELCVEQLLPEELSVTSPLLEQLSDVATCRFSSGTTGRPKCLMFTEEAIVNAGLNWAKATRITQEDNVLCTALFHNGLAFNTSFLAVFLSGATLYIQKQITPKSIWEIVSNHNISILVAFPVVYDLLNQSKFCNSQHGLRLCLSSSAPLHHAIKEAFTAKVGLDICDYYGIVECGPCTFNDGSKPLSQGIPVPGVSFRIVDEQGKQLEDGATGFVHIKSQSMSKGYLKGEAQFQVTPDGYYQTSDQGYLEDGYLYINGRTSDLINVAGKKVDPVEIENVLLKLEFIRDAAVVGVMNERQTTEFPVAYIVTDANFDLDLIIAYCQQYLAPFKLPQKIIAISEIPRSGVGKIKRKQLVEDFLNSNRK</sequence>
<dbReference type="Pfam" id="PF00881">
    <property type="entry name" value="Nitroreductase"/>
    <property type="match status" value="1"/>
</dbReference>
<dbReference type="Pfam" id="PF13193">
    <property type="entry name" value="AMP-binding_C"/>
    <property type="match status" value="1"/>
</dbReference>
<dbReference type="CDD" id="cd04433">
    <property type="entry name" value="AFD_class_I"/>
    <property type="match status" value="1"/>
</dbReference>
<keyword evidence="2" id="KW-0436">Ligase</keyword>
<evidence type="ECO:0000313" key="6">
    <source>
        <dbReference type="EMBL" id="EFM11607.1"/>
    </source>
</evidence>
<accession>E0I6E1</accession>
<protein>
    <submittedName>
        <fullName evidence="6">SagB-type dehydrogenase domain protein</fullName>
    </submittedName>
</protein>
<evidence type="ECO:0000259" key="4">
    <source>
        <dbReference type="Pfam" id="PF00881"/>
    </source>
</evidence>
<dbReference type="InterPro" id="IPR025110">
    <property type="entry name" value="AMP-bd_C"/>
</dbReference>
<dbReference type="InterPro" id="IPR029479">
    <property type="entry name" value="Nitroreductase"/>
</dbReference>
<comment type="similarity">
    <text evidence="1">Belongs to the ATP-dependent AMP-binding enzyme family.</text>
</comment>
<dbReference type="PANTHER" id="PTHR43201:SF5">
    <property type="entry name" value="MEDIUM-CHAIN ACYL-COA LIGASE ACSF2, MITOCHONDRIAL"/>
    <property type="match status" value="1"/>
</dbReference>
<dbReference type="InterPro" id="IPR042099">
    <property type="entry name" value="ANL_N_sf"/>
</dbReference>
<evidence type="ECO:0000259" key="5">
    <source>
        <dbReference type="Pfam" id="PF13193"/>
    </source>
</evidence>